<dbReference type="InterPro" id="IPR005172">
    <property type="entry name" value="CRC"/>
</dbReference>
<dbReference type="Pfam" id="PF03638">
    <property type="entry name" value="TCR"/>
    <property type="match status" value="2"/>
</dbReference>
<keyword evidence="7" id="KW-1185">Reference proteome</keyword>
<feature type="region of interest" description="Disordered" evidence="4">
    <location>
        <begin position="181"/>
        <end position="254"/>
    </location>
</feature>
<feature type="compositionally biased region" description="Polar residues" evidence="4">
    <location>
        <begin position="185"/>
        <end position="229"/>
    </location>
</feature>
<dbReference type="GO" id="GO:0005634">
    <property type="term" value="C:nucleus"/>
    <property type="evidence" value="ECO:0007669"/>
    <property type="project" value="UniProtKB-SubCell"/>
</dbReference>
<dbReference type="Proteomes" id="UP000232323">
    <property type="component" value="Unassembled WGS sequence"/>
</dbReference>
<feature type="region of interest" description="Disordered" evidence="4">
    <location>
        <begin position="1"/>
        <end position="44"/>
    </location>
</feature>
<dbReference type="PANTHER" id="PTHR12446">
    <property type="entry name" value="TESMIN/TSO1-RELATED"/>
    <property type="match status" value="1"/>
</dbReference>
<evidence type="ECO:0000259" key="5">
    <source>
        <dbReference type="PROSITE" id="PS51634"/>
    </source>
</evidence>
<evidence type="ECO:0000256" key="4">
    <source>
        <dbReference type="SAM" id="MobiDB-lite"/>
    </source>
</evidence>
<dbReference type="EMBL" id="BEGY01000056">
    <property type="protein sequence ID" value="GAX80761.1"/>
    <property type="molecule type" value="Genomic_DNA"/>
</dbReference>
<feature type="compositionally biased region" description="Acidic residues" evidence="4">
    <location>
        <begin position="379"/>
        <end position="388"/>
    </location>
</feature>
<evidence type="ECO:0000256" key="1">
    <source>
        <dbReference type="ARBA" id="ARBA00004123"/>
    </source>
</evidence>
<dbReference type="SMART" id="SM01114">
    <property type="entry name" value="CXC"/>
    <property type="match status" value="2"/>
</dbReference>
<evidence type="ECO:0000313" key="7">
    <source>
        <dbReference type="Proteomes" id="UP000232323"/>
    </source>
</evidence>
<comment type="similarity">
    <text evidence="2">Belongs to the lin-54 family.</text>
</comment>
<accession>A0A250XCG1</accession>
<gene>
    <name evidence="6" type="ORF">CEUSTIGMA_g8196.t1</name>
</gene>
<feature type="compositionally biased region" description="Low complexity" evidence="4">
    <location>
        <begin position="232"/>
        <end position="254"/>
    </location>
</feature>
<sequence length="1271" mass="135230">MFSDKAPPGFSDSLSTLSIKTRKKSPDCSSADVPRGTNKAERECFLGSPKSQIPLFQPSPRRSSPHAVDGAWLFSPRSDIPGTGKCLMNCLDIFAPTLETDCDILDPFSNEGQQGFSLSLRSPRTYRLSDNEPHQSRGHLSRDHKEHADAVQAFMLSPKKVSAFNSTSMRLNAFRDWPGDAVGSRASSVPSSAVQSRTGVVSTSSQVSAQGMSSGNVAPTHANRPSNQGLDAASCAQQTESQAQQNSAANTQTASHAIASKMGTTWDAPEVGGTCNHHHVMNHIPMEEWLLRIQNMSSQDTEGKVADALPSDPASGTKHTLQQQHTHLKTPITAHLSRSSSRLRAESKGQGSDIVSGVWTRPQEVATMHRSQFQADREPESEEAEDEAPQGLGVRGIQSIGQEQAAELSETTGKRCNCKKSQCLKLYCDCFAAQLPCSNCSCVGCMNTVEFAALVEEKRLHIKTRDPMAFEDKISADAKKIQHKKGCNCKRSHCLKKYCECYQGSVACGEACKCVDCKNNDPCLWREGGTGGGSGGAKQNKTMARMAAALPPKPQTTRGGTMVPLEPSCPAAATKALGTLKNLGMPSAEPTITTGGTWNLSAPQGNTFPSQGSYQSGLLCEEELGFKSNNSSRRGFYAAKPLEQQHAEQSVAPATQQYKSFEVACTPTQALRGIDFSSPQFELGVGGLANLLGEGTGSEHPRQGLFNDSTSSWAAVDLSDSAVCNLFPFNTPTASVNVYLPFGSDPSDISQQYNNYLGSPLPAVNGPSQSNSPLRASGQGFMGDDSSSFRLFNSPPPQPVKTDPKIQLMSPVQPPQPRSTGHTFGPLMRMLKTSYLKTRQLGEEFGERSQSPVPMAPAPVPMAPASQQQYGHPAAPAHQSPLQFPNKSSAATLLEQADAGLFTLKSHTTQKDSKPAMDMYASSRPDELAVHCLVTPVRTQQQQHMARPSTIAAGKRKLLIYAEEEAGSQRGDPVRKLAVSSEEEPAPTPFADSEIQAISMAATDKTDLLPPAAAASSLSGFGSFCMPPSLGCQPGSSPVRSRLGPRSSLACRSPPLDCKAAPLDAAAAATTSSVAADLSQQAAYDYMVNRQKSSLPRDHVHILKPIPCRSPVHARPQPAMSYSSAKASVGAAVPGNCHMATSLFQIPAQGASHGQVLRAHGGGSVESMDFSPSHQSLHGINIGGLLDSPSFSMMDFFFKDGVNSPMQAQGNPTSARCFSSTSQQAPSPLSMLLSGSPLRRRIGPGTTTVVPSPNRLLSVTADSAQATSLTC</sequence>
<feature type="region of interest" description="Disordered" evidence="4">
    <location>
        <begin position="368"/>
        <end position="390"/>
    </location>
</feature>
<organism evidence="6 7">
    <name type="scientific">Chlamydomonas eustigma</name>
    <dbReference type="NCBI Taxonomy" id="1157962"/>
    <lineage>
        <taxon>Eukaryota</taxon>
        <taxon>Viridiplantae</taxon>
        <taxon>Chlorophyta</taxon>
        <taxon>core chlorophytes</taxon>
        <taxon>Chlorophyceae</taxon>
        <taxon>CS clade</taxon>
        <taxon>Chlamydomonadales</taxon>
        <taxon>Chlamydomonadaceae</taxon>
        <taxon>Chlamydomonas</taxon>
    </lineage>
</organism>
<feature type="domain" description="CRC" evidence="5">
    <location>
        <begin position="412"/>
        <end position="522"/>
    </location>
</feature>
<dbReference type="PROSITE" id="PS51634">
    <property type="entry name" value="CRC"/>
    <property type="match status" value="1"/>
</dbReference>
<name>A0A250XCG1_9CHLO</name>
<proteinExistence type="inferred from homology"/>
<dbReference type="InterPro" id="IPR028307">
    <property type="entry name" value="Lin-54_fam"/>
</dbReference>
<feature type="region of interest" description="Disordered" evidence="4">
    <location>
        <begin position="324"/>
        <end position="349"/>
    </location>
</feature>
<dbReference type="GO" id="GO:0006355">
    <property type="term" value="P:regulation of DNA-templated transcription"/>
    <property type="evidence" value="ECO:0007669"/>
    <property type="project" value="TreeGrafter"/>
</dbReference>
<dbReference type="PANTHER" id="PTHR12446:SF34">
    <property type="entry name" value="PROTEIN LIN-54 HOMOLOG"/>
    <property type="match status" value="1"/>
</dbReference>
<evidence type="ECO:0000313" key="6">
    <source>
        <dbReference type="EMBL" id="GAX80761.1"/>
    </source>
</evidence>
<keyword evidence="3" id="KW-0539">Nucleus</keyword>
<dbReference type="InterPro" id="IPR033467">
    <property type="entry name" value="Tesmin/TSO1-like_CXC"/>
</dbReference>
<protein>
    <recommendedName>
        <fullName evidence="5">CRC domain-containing protein</fullName>
    </recommendedName>
</protein>
<dbReference type="OrthoDB" id="6283463at2759"/>
<reference evidence="6 7" key="1">
    <citation type="submission" date="2017-08" db="EMBL/GenBank/DDBJ databases">
        <title>Acidophilic green algal genome provides insights into adaptation to an acidic environment.</title>
        <authorList>
            <person name="Hirooka S."/>
            <person name="Hirose Y."/>
            <person name="Kanesaki Y."/>
            <person name="Higuchi S."/>
            <person name="Fujiwara T."/>
            <person name="Onuma R."/>
            <person name="Era A."/>
            <person name="Ohbayashi R."/>
            <person name="Uzuka A."/>
            <person name="Nozaki H."/>
            <person name="Yoshikawa H."/>
            <person name="Miyagishima S.Y."/>
        </authorList>
    </citation>
    <scope>NUCLEOTIDE SEQUENCE [LARGE SCALE GENOMIC DNA]</scope>
    <source>
        <strain evidence="6 7">NIES-2499</strain>
    </source>
</reference>
<comment type="subcellular location">
    <subcellularLocation>
        <location evidence="1">Nucleus</location>
    </subcellularLocation>
</comment>
<dbReference type="STRING" id="1157962.A0A250XCG1"/>
<evidence type="ECO:0000256" key="3">
    <source>
        <dbReference type="ARBA" id="ARBA00023242"/>
    </source>
</evidence>
<comment type="caution">
    <text evidence="6">The sequence shown here is derived from an EMBL/GenBank/DDBJ whole genome shotgun (WGS) entry which is preliminary data.</text>
</comment>
<evidence type="ECO:0000256" key="2">
    <source>
        <dbReference type="ARBA" id="ARBA00007267"/>
    </source>
</evidence>
<dbReference type="AlphaFoldDB" id="A0A250XCG1"/>